<feature type="region of interest" description="Disordered" evidence="1">
    <location>
        <begin position="656"/>
        <end position="698"/>
    </location>
</feature>
<organism evidence="3 4">
    <name type="scientific">Limulus polyphemus</name>
    <name type="common">Atlantic horseshoe crab</name>
    <dbReference type="NCBI Taxonomy" id="6850"/>
    <lineage>
        <taxon>Eukaryota</taxon>
        <taxon>Metazoa</taxon>
        <taxon>Ecdysozoa</taxon>
        <taxon>Arthropoda</taxon>
        <taxon>Chelicerata</taxon>
        <taxon>Merostomata</taxon>
        <taxon>Xiphosura</taxon>
        <taxon>Limulidae</taxon>
        <taxon>Limulus</taxon>
    </lineage>
</organism>
<feature type="region of interest" description="Disordered" evidence="1">
    <location>
        <begin position="546"/>
        <end position="580"/>
    </location>
</feature>
<gene>
    <name evidence="4" type="primary">LOC106476429</name>
</gene>
<accession>A0ABM1C1D9</accession>
<dbReference type="Gene3D" id="3.10.20.90">
    <property type="entry name" value="Phosphatidylinositol 3-kinase Catalytic Subunit, Chain A, domain 1"/>
    <property type="match status" value="1"/>
</dbReference>
<evidence type="ECO:0000259" key="2">
    <source>
        <dbReference type="PROSITE" id="PS50200"/>
    </source>
</evidence>
<dbReference type="CDD" id="cd17117">
    <property type="entry name" value="RA_ANKFN1_like"/>
    <property type="match status" value="1"/>
</dbReference>
<dbReference type="GeneID" id="106476429"/>
<feature type="compositionally biased region" description="Polar residues" evidence="1">
    <location>
        <begin position="546"/>
        <end position="576"/>
    </location>
</feature>
<dbReference type="InterPro" id="IPR039269">
    <property type="entry name" value="ANKFN1"/>
</dbReference>
<proteinExistence type="predicted"/>
<dbReference type="Proteomes" id="UP000694941">
    <property type="component" value="Unplaced"/>
</dbReference>
<dbReference type="PANTHER" id="PTHR21437">
    <property type="entry name" value="WIDE AWAKE"/>
    <property type="match status" value="1"/>
</dbReference>
<sequence>MSQKLRDTYLIHEYTNEDRNLDLFFYLLVATESRDVSYQHRRQVKKSIKNLFASTPNFQKYMKRGVYLACIFYHDNKLLVTTEETVPILEVDDSHPSSLHTDFHWLMKIACTWKDVKALRHDMEKSHSSSTLHFRSKLLQAIEQMQVSCLGTYDLGQLFYKPFKDVEGTLVITTVKYVSDPKSQKSLSVRWLPLAKIHRKLPSISASDGGEIPPADELLLSSLQVLINYNHVSILRLSRGLYLGYVKLKSSVDVIRVFVPWKVPNVLPFCRIRDNPHVTKEEWAWMQSLASTEKSEFPTTAQLQFQKLLTAAVKNLCCQYNIPAEQINAHRIYNLEVIELSPDVSFLLMIPPTDYVCSVPGQTDDFLSRADCIPLPVQIFEMVHMMTYNSIFISRYSRLSSVLEMDTMLAQHAQREAFSAAEVTSAKDRLSQLQEFQTQVDNTWRSMRWVMDVLTFARDKQPNGGVPLDHILIQDSGSPSPQPSPHQSPIQELFRYKKENCTLYSEDTISDNFLKVTTSSSYLALQSSECRYKEIRRSVSTSHLLKNNQRSGLNLNNSTTSGSPKNSSINLSTSTVELEPEEPKLTITSYLGSLQSEEDENEQEQEWGIDLQRCTAFASNGSMRSSITDSIMSLSSHEADGADDEGAEKTSIYSKDGAHSIGEGTQPCQDVNSASEDETSDSDLFSRLSSPYSSSGSNPQPDILRIYAAYESGLSSGTSVKLHVSSHTTAREIVNLVVKQLNMAVILKGLKGPIYGATQLKDFCLTVVLDTRERCLSDEFKPLSLQNPWTRGKLLVRLKSGLKDPSKQ</sequence>
<dbReference type="PANTHER" id="PTHR21437:SF1">
    <property type="entry name" value="WIDE AWAKE"/>
    <property type="match status" value="1"/>
</dbReference>
<name>A0ABM1C1D9_LIMPO</name>
<evidence type="ECO:0000313" key="4">
    <source>
        <dbReference type="RefSeq" id="XP_013792543.1"/>
    </source>
</evidence>
<evidence type="ECO:0000313" key="3">
    <source>
        <dbReference type="Proteomes" id="UP000694941"/>
    </source>
</evidence>
<dbReference type="RefSeq" id="XP_013792543.1">
    <property type="nucleotide sequence ID" value="XM_013937089.2"/>
</dbReference>
<evidence type="ECO:0000256" key="1">
    <source>
        <dbReference type="SAM" id="MobiDB-lite"/>
    </source>
</evidence>
<protein>
    <submittedName>
        <fullName evidence="4">Uncharacterized protein LOC106476429</fullName>
    </submittedName>
</protein>
<dbReference type="SMART" id="SM00314">
    <property type="entry name" value="RA"/>
    <property type="match status" value="1"/>
</dbReference>
<keyword evidence="3" id="KW-1185">Reference proteome</keyword>
<feature type="compositionally biased region" description="Low complexity" evidence="1">
    <location>
        <begin position="682"/>
        <end position="697"/>
    </location>
</feature>
<dbReference type="InterPro" id="IPR000159">
    <property type="entry name" value="RA_dom"/>
</dbReference>
<feature type="domain" description="Ras-associating" evidence="2">
    <location>
        <begin position="700"/>
        <end position="801"/>
    </location>
</feature>
<reference evidence="4" key="1">
    <citation type="submission" date="2025-08" db="UniProtKB">
        <authorList>
            <consortium name="RefSeq"/>
        </authorList>
    </citation>
    <scope>IDENTIFICATION</scope>
    <source>
        <tissue evidence="4">Muscle</tissue>
    </source>
</reference>
<dbReference type="PROSITE" id="PS50200">
    <property type="entry name" value="RA"/>
    <property type="match status" value="1"/>
</dbReference>